<dbReference type="EMBL" id="CP003654">
    <property type="protein sequence ID" value="AFZ38123.1"/>
    <property type="molecule type" value="Genomic_DNA"/>
</dbReference>
<gene>
    <name evidence="2" type="ordered locus">Sta7437_4668</name>
</gene>
<dbReference type="PANTHER" id="PTHR37017">
    <property type="entry name" value="AB HYDROLASE-1 DOMAIN-CONTAINING PROTEIN-RELATED"/>
    <property type="match status" value="1"/>
</dbReference>
<sequence>MSVFCLIHGSTQNSECWNLLIPESEKLNHQAVKIDLPSDRQNAGGMLYAEIIAKQLETIEESVILVGHSFSGIFLPLVASLRPVQHLVYLASFIPKVETSIAEQLFDENPDMFVPDWAEAWTSVIGAGKCPVEDYELALHFLFHDCTPEVAEWGFSTRQLTNAEAAMNEVFPLTDYPSNVSHSYIVCDRDQTINPIWSRRAARKFLGVKAIELASGHCPYLSVPKKLASILDAVSHANQY</sequence>
<dbReference type="Pfam" id="PF12697">
    <property type="entry name" value="Abhydrolase_6"/>
    <property type="match status" value="1"/>
</dbReference>
<dbReference type="Gene3D" id="3.40.50.1820">
    <property type="entry name" value="alpha/beta hydrolase"/>
    <property type="match status" value="1"/>
</dbReference>
<dbReference type="SUPFAM" id="SSF53474">
    <property type="entry name" value="alpha/beta-Hydrolases"/>
    <property type="match status" value="1"/>
</dbReference>
<feature type="domain" description="AB hydrolase-1" evidence="1">
    <location>
        <begin position="6"/>
        <end position="228"/>
    </location>
</feature>
<dbReference type="PANTHER" id="PTHR37017:SF11">
    <property type="entry name" value="ESTERASE_LIPASE_THIOESTERASE DOMAIN-CONTAINING PROTEIN"/>
    <property type="match status" value="1"/>
</dbReference>
<evidence type="ECO:0000313" key="3">
    <source>
        <dbReference type="Proteomes" id="UP000010473"/>
    </source>
</evidence>
<accession>K9Y052</accession>
<reference evidence="3" key="1">
    <citation type="journal article" date="2013" name="Proc. Natl. Acad. Sci. U.S.A.">
        <title>Improving the coverage of the cyanobacterial phylum using diversity-driven genome sequencing.</title>
        <authorList>
            <person name="Shih P.M."/>
            <person name="Wu D."/>
            <person name="Latifi A."/>
            <person name="Axen S.D."/>
            <person name="Fewer D.P."/>
            <person name="Talla E."/>
            <person name="Calteau A."/>
            <person name="Cai F."/>
            <person name="Tandeau de Marsac N."/>
            <person name="Rippka R."/>
            <person name="Herdman M."/>
            <person name="Sivonen K."/>
            <person name="Coursin T."/>
            <person name="Laurent T."/>
            <person name="Goodwin L."/>
            <person name="Nolan M."/>
            <person name="Davenport K.W."/>
            <person name="Han C.S."/>
            <person name="Rubin E.M."/>
            <person name="Eisen J.A."/>
            <person name="Woyke T."/>
            <person name="Gugger M."/>
            <person name="Kerfeld C.A."/>
        </authorList>
    </citation>
    <scope>NUCLEOTIDE SEQUENCE [LARGE SCALE GENOMIC DNA]</scope>
    <source>
        <strain evidence="3">ATCC 29371 / PCC 7437</strain>
        <plasmid evidence="3">Plasmid pSTA7437.01</plasmid>
    </source>
</reference>
<geneLocation type="plasmid" evidence="2 3">
    <name>pSTA7437.01</name>
</geneLocation>
<dbReference type="HOGENOM" id="CLU_046066_3_3_3"/>
<keyword evidence="3" id="KW-1185">Reference proteome</keyword>
<organism evidence="2 3">
    <name type="scientific">Stanieria cyanosphaera (strain ATCC 29371 / PCC 7437)</name>
    <dbReference type="NCBI Taxonomy" id="111780"/>
    <lineage>
        <taxon>Bacteria</taxon>
        <taxon>Bacillati</taxon>
        <taxon>Cyanobacteriota</taxon>
        <taxon>Cyanophyceae</taxon>
        <taxon>Pleurocapsales</taxon>
        <taxon>Dermocarpellaceae</taxon>
        <taxon>Stanieria</taxon>
    </lineage>
</organism>
<dbReference type="InterPro" id="IPR052897">
    <property type="entry name" value="Sec-Metab_Biosynth_Hydrolase"/>
</dbReference>
<evidence type="ECO:0000313" key="2">
    <source>
        <dbReference type="EMBL" id="AFZ38123.1"/>
    </source>
</evidence>
<dbReference type="AlphaFoldDB" id="K9Y052"/>
<dbReference type="InterPro" id="IPR029058">
    <property type="entry name" value="AB_hydrolase_fold"/>
</dbReference>
<dbReference type="GO" id="GO:0016787">
    <property type="term" value="F:hydrolase activity"/>
    <property type="evidence" value="ECO:0007669"/>
    <property type="project" value="UniProtKB-KW"/>
</dbReference>
<dbReference type="InterPro" id="IPR000073">
    <property type="entry name" value="AB_hydrolase_1"/>
</dbReference>
<dbReference type="Proteomes" id="UP000010473">
    <property type="component" value="Plasmid pSTA7437.01"/>
</dbReference>
<keyword evidence="2" id="KW-0614">Plasmid</keyword>
<protein>
    <submittedName>
        <fullName evidence="2">Alpha/beta hydrolase</fullName>
    </submittedName>
</protein>
<dbReference type="OrthoDB" id="9112061at2"/>
<name>K9Y052_STAC7</name>
<evidence type="ECO:0000259" key="1">
    <source>
        <dbReference type="Pfam" id="PF12697"/>
    </source>
</evidence>
<dbReference type="KEGG" id="scs:Sta7437_4668"/>
<proteinExistence type="predicted"/>
<dbReference type="RefSeq" id="WP_015212029.1">
    <property type="nucleotide sequence ID" value="NC_019765.1"/>
</dbReference>
<keyword evidence="2" id="KW-0378">Hydrolase</keyword>